<name>A0A1Y0B0G9_9LAMI</name>
<evidence type="ECO:0000313" key="1">
    <source>
        <dbReference type="EMBL" id="ART30893.1"/>
    </source>
</evidence>
<dbReference type="AlphaFoldDB" id="A0A1Y0B0G9"/>
<organism evidence="1">
    <name type="scientific">Utricularia reniformis</name>
    <dbReference type="NCBI Taxonomy" id="192314"/>
    <lineage>
        <taxon>Eukaryota</taxon>
        <taxon>Viridiplantae</taxon>
        <taxon>Streptophyta</taxon>
        <taxon>Embryophyta</taxon>
        <taxon>Tracheophyta</taxon>
        <taxon>Spermatophyta</taxon>
        <taxon>Magnoliopsida</taxon>
        <taxon>eudicotyledons</taxon>
        <taxon>Gunneridae</taxon>
        <taxon>Pentapetalae</taxon>
        <taxon>asterids</taxon>
        <taxon>lamiids</taxon>
        <taxon>Lamiales</taxon>
        <taxon>Lentibulariaceae</taxon>
        <taxon>Utricularia</taxon>
    </lineage>
</organism>
<dbReference type="EMBL" id="KY774314">
    <property type="protein sequence ID" value="ART30893.1"/>
    <property type="molecule type" value="Genomic_DNA"/>
</dbReference>
<keyword evidence="1" id="KW-0496">Mitochondrion</keyword>
<proteinExistence type="predicted"/>
<accession>A0A1Y0B0G9</accession>
<gene>
    <name evidence="1" type="ORF">AEK19_MT0640</name>
</gene>
<reference evidence="1" key="1">
    <citation type="submission" date="2017-03" db="EMBL/GenBank/DDBJ databases">
        <title>The mitochondrial genome of the carnivorous plant Utricularia reniformis (Lentibulariaceae): structure, comparative analysis and evolutionary landmarks.</title>
        <authorList>
            <person name="Silva S.R."/>
            <person name="Alvarenga D.O."/>
            <person name="Michael T.P."/>
            <person name="Miranda V.F.O."/>
            <person name="Varani A.M."/>
        </authorList>
    </citation>
    <scope>NUCLEOTIDE SEQUENCE</scope>
</reference>
<sequence>MLVTYTPPQKYVYLLMFDFAFSFIKTIDPRGCRGMSQEVPEL</sequence>
<protein>
    <submittedName>
        <fullName evidence="1">Uncharacterized protein</fullName>
    </submittedName>
</protein>
<geneLocation type="mitochondrion" evidence="1"/>